<dbReference type="CDD" id="cd20254">
    <property type="entry name" value="CASIMO1_SMIM5"/>
    <property type="match status" value="1"/>
</dbReference>
<dbReference type="InterPro" id="IPR047133">
    <property type="entry name" value="SMIM5"/>
</dbReference>
<comment type="subcellular location">
    <subcellularLocation>
        <location evidence="1">Membrane</location>
        <topology evidence="1">Single-pass membrane protein</topology>
    </subcellularLocation>
</comment>
<dbReference type="GO" id="GO:0016020">
    <property type="term" value="C:membrane"/>
    <property type="evidence" value="ECO:0007669"/>
    <property type="project" value="UniProtKB-SubCell"/>
</dbReference>
<feature type="transmembrane region" description="Helical" evidence="5">
    <location>
        <begin position="57"/>
        <end position="88"/>
    </location>
</feature>
<dbReference type="InterPro" id="IPR031671">
    <property type="entry name" value="SMIM5/18/22"/>
</dbReference>
<evidence type="ECO:0000256" key="4">
    <source>
        <dbReference type="ARBA" id="ARBA00023136"/>
    </source>
</evidence>
<proteinExistence type="predicted"/>
<keyword evidence="2 5" id="KW-0812">Transmembrane</keyword>
<sequence length="107" mass="12378">MKLKQNTLSSAFLSVPQCRKLWTENNRMSFKEFQNELSAIGYKLWLKLQRLPKADPLEIVCFFIIILFIATMLSMMIIACSFCCSCFYDGKPKEKAKRIEGQPADDL</sequence>
<reference evidence="6" key="1">
    <citation type="submission" date="2017-07" db="EMBL/GenBank/DDBJ databases">
        <authorList>
            <person name="Mikheyev A."/>
            <person name="Grau M."/>
        </authorList>
    </citation>
    <scope>NUCLEOTIDE SEQUENCE</scope>
    <source>
        <tissue evidence="6">Venom_gland</tissue>
    </source>
</reference>
<keyword evidence="4 5" id="KW-0472">Membrane</keyword>
<accession>A0A2D4PYE9</accession>
<name>A0A2D4PYE9_MICSU</name>
<dbReference type="EMBL" id="IACN01101214">
    <property type="protein sequence ID" value="LAB62279.1"/>
    <property type="molecule type" value="Transcribed_RNA"/>
</dbReference>
<evidence type="ECO:0000256" key="5">
    <source>
        <dbReference type="SAM" id="Phobius"/>
    </source>
</evidence>
<reference evidence="6" key="2">
    <citation type="submission" date="2017-11" db="EMBL/GenBank/DDBJ databases">
        <title>Coralsnake Venomics: Analyses of Venom Gland Transcriptomes and Proteomes of Six Brazilian Taxa.</title>
        <authorList>
            <person name="Aird S.D."/>
            <person name="Jorge da Silva N."/>
            <person name="Qiu L."/>
            <person name="Villar-Briones A."/>
            <person name="Aparecida-Saddi V."/>
            <person name="Campos-Telles M.P."/>
            <person name="Grau M."/>
            <person name="Mikheyev A.S."/>
        </authorList>
    </citation>
    <scope>NUCLEOTIDE SEQUENCE</scope>
    <source>
        <tissue evidence="6">Venom_gland</tissue>
    </source>
</reference>
<keyword evidence="3 5" id="KW-1133">Transmembrane helix</keyword>
<dbReference type="Pfam" id="PF15831">
    <property type="entry name" value="SMIM5_18_22"/>
    <property type="match status" value="1"/>
</dbReference>
<dbReference type="PANTHER" id="PTHR37344:SF1">
    <property type="entry name" value="SMALL INTEGRAL MEMBRANE PROTEIN 5"/>
    <property type="match status" value="1"/>
</dbReference>
<dbReference type="PANTHER" id="PTHR37344">
    <property type="entry name" value="SMALL INTEGRAL MEMBRANE PROTEIN 5"/>
    <property type="match status" value="1"/>
</dbReference>
<evidence type="ECO:0000256" key="3">
    <source>
        <dbReference type="ARBA" id="ARBA00022989"/>
    </source>
</evidence>
<organism evidence="6">
    <name type="scientific">Micrurus surinamensis</name>
    <name type="common">Surinam coral snake</name>
    <dbReference type="NCBI Taxonomy" id="129470"/>
    <lineage>
        <taxon>Eukaryota</taxon>
        <taxon>Metazoa</taxon>
        <taxon>Chordata</taxon>
        <taxon>Craniata</taxon>
        <taxon>Vertebrata</taxon>
        <taxon>Euteleostomi</taxon>
        <taxon>Lepidosauria</taxon>
        <taxon>Squamata</taxon>
        <taxon>Bifurcata</taxon>
        <taxon>Unidentata</taxon>
        <taxon>Episquamata</taxon>
        <taxon>Toxicofera</taxon>
        <taxon>Serpentes</taxon>
        <taxon>Colubroidea</taxon>
        <taxon>Elapidae</taxon>
        <taxon>Elapinae</taxon>
        <taxon>Micrurus</taxon>
    </lineage>
</organism>
<dbReference type="AlphaFoldDB" id="A0A2D4PYE9"/>
<evidence type="ECO:0000256" key="1">
    <source>
        <dbReference type="ARBA" id="ARBA00004167"/>
    </source>
</evidence>
<evidence type="ECO:0000256" key="2">
    <source>
        <dbReference type="ARBA" id="ARBA00022692"/>
    </source>
</evidence>
<evidence type="ECO:0008006" key="7">
    <source>
        <dbReference type="Google" id="ProtNLM"/>
    </source>
</evidence>
<evidence type="ECO:0000313" key="6">
    <source>
        <dbReference type="EMBL" id="LAB62279.1"/>
    </source>
</evidence>
<protein>
    <recommendedName>
        <fullName evidence="7">Small integral membrane protein 5</fullName>
    </recommendedName>
</protein>